<name>A0A1X1YBH5_9MYCO</name>
<proteinExistence type="predicted"/>
<dbReference type="STRING" id="1108812.AWC16_18810"/>
<keyword evidence="2" id="KW-1185">Reference proteome</keyword>
<dbReference type="AlphaFoldDB" id="A0A1X1YBH5"/>
<dbReference type="OrthoDB" id="4762413at2"/>
<dbReference type="Proteomes" id="UP000193866">
    <property type="component" value="Unassembled WGS sequence"/>
</dbReference>
<comment type="caution">
    <text evidence="1">The sequence shown here is derived from an EMBL/GenBank/DDBJ whole genome shotgun (WGS) entry which is preliminary data.</text>
</comment>
<accession>A0A1X1YBH5</accession>
<dbReference type="RefSeq" id="WP_085266090.1">
    <property type="nucleotide sequence ID" value="NZ_LQPG01000035.1"/>
</dbReference>
<dbReference type="EMBL" id="LQPG01000035">
    <property type="protein sequence ID" value="ORW08453.1"/>
    <property type="molecule type" value="Genomic_DNA"/>
</dbReference>
<organism evidence="1 2">
    <name type="scientific">Mycolicibacter longobardus</name>
    <dbReference type="NCBI Taxonomy" id="1108812"/>
    <lineage>
        <taxon>Bacteria</taxon>
        <taxon>Bacillati</taxon>
        <taxon>Actinomycetota</taxon>
        <taxon>Actinomycetes</taxon>
        <taxon>Mycobacteriales</taxon>
        <taxon>Mycobacteriaceae</taxon>
        <taxon>Mycolicibacter</taxon>
    </lineage>
</organism>
<gene>
    <name evidence="1" type="ORF">AWC16_18810</name>
</gene>
<evidence type="ECO:0000313" key="1">
    <source>
        <dbReference type="EMBL" id="ORW08453.1"/>
    </source>
</evidence>
<protein>
    <submittedName>
        <fullName evidence="1">Uncharacterized protein</fullName>
    </submittedName>
</protein>
<evidence type="ECO:0000313" key="2">
    <source>
        <dbReference type="Proteomes" id="UP000193866"/>
    </source>
</evidence>
<sequence length="68" mass="7927">MTITIADCKDGAHYSILLKHPRTHRYARWDAGHQMFVWQGNSEAHYEEPGQVAEILERVYPPDGQQEF</sequence>
<reference evidence="1 2" key="1">
    <citation type="submission" date="2016-01" db="EMBL/GenBank/DDBJ databases">
        <title>The new phylogeny of the genus Mycobacterium.</title>
        <authorList>
            <person name="Tarcisio F."/>
            <person name="Conor M."/>
            <person name="Antonella G."/>
            <person name="Elisabetta G."/>
            <person name="Giulia F.S."/>
            <person name="Sara T."/>
            <person name="Anna F."/>
            <person name="Clotilde B."/>
            <person name="Roberto B."/>
            <person name="Veronica D.S."/>
            <person name="Fabio R."/>
            <person name="Monica P."/>
            <person name="Olivier J."/>
            <person name="Enrico T."/>
            <person name="Nicola S."/>
        </authorList>
    </citation>
    <scope>NUCLEOTIDE SEQUENCE [LARGE SCALE GENOMIC DNA]</scope>
    <source>
        <strain evidence="1 2">DSM 45394</strain>
    </source>
</reference>